<accession>A0A511HM18</accession>
<reference evidence="1 4" key="2">
    <citation type="submission" date="2019-07" db="EMBL/GenBank/DDBJ databases">
        <title>Whole genome shotgun sequence of Myxococcus virescens NBRC 100334.</title>
        <authorList>
            <person name="Hosoyama A."/>
            <person name="Uohara A."/>
            <person name="Ohji S."/>
            <person name="Ichikawa N."/>
        </authorList>
    </citation>
    <scope>NUCLEOTIDE SEQUENCE [LARGE SCALE GENOMIC DNA]</scope>
    <source>
        <strain evidence="1 4">NBRC 100334</strain>
    </source>
</reference>
<dbReference type="Proteomes" id="UP000321224">
    <property type="component" value="Unassembled WGS sequence"/>
</dbReference>
<keyword evidence="3" id="KW-1185">Reference proteome</keyword>
<reference evidence="2 3" key="1">
    <citation type="submission" date="2016-10" db="EMBL/GenBank/DDBJ databases">
        <authorList>
            <person name="Varghese N."/>
            <person name="Submissions S."/>
        </authorList>
    </citation>
    <scope>NUCLEOTIDE SEQUENCE [LARGE SCALE GENOMIC DNA]</scope>
    <source>
        <strain evidence="2 3">DSM 2260</strain>
    </source>
</reference>
<protein>
    <submittedName>
        <fullName evidence="1">Uncharacterized protein</fullName>
    </submittedName>
</protein>
<evidence type="ECO:0000313" key="3">
    <source>
        <dbReference type="Proteomes" id="UP000198717"/>
    </source>
</evidence>
<dbReference type="EMBL" id="BJVY01000051">
    <property type="protein sequence ID" value="GEL74623.1"/>
    <property type="molecule type" value="Genomic_DNA"/>
</dbReference>
<comment type="caution">
    <text evidence="1">The sequence shown here is derived from an EMBL/GenBank/DDBJ whole genome shotgun (WGS) entry which is preliminary data.</text>
</comment>
<dbReference type="EMBL" id="FNAJ01000008">
    <property type="protein sequence ID" value="SDE54565.1"/>
    <property type="molecule type" value="Genomic_DNA"/>
</dbReference>
<dbReference type="RefSeq" id="WP_090491665.1">
    <property type="nucleotide sequence ID" value="NZ_BJVY01000051.1"/>
</dbReference>
<organism evidence="1 4">
    <name type="scientific">Myxococcus virescens</name>
    <dbReference type="NCBI Taxonomy" id="83456"/>
    <lineage>
        <taxon>Bacteria</taxon>
        <taxon>Pseudomonadati</taxon>
        <taxon>Myxococcota</taxon>
        <taxon>Myxococcia</taxon>
        <taxon>Myxococcales</taxon>
        <taxon>Cystobacterineae</taxon>
        <taxon>Myxococcaceae</taxon>
        <taxon>Myxococcus</taxon>
    </lineage>
</organism>
<sequence>MSAQADRLARKALELLKRFGQGATLTRRTTGAYDPALSTAPATVTTHAVQVLVQADNGYQELVPAGTVKVGRRKLLVAAAGLPVTPGPGDEVGPLEGCTWRVLRTDPPVQLQGTPVLYVLRVAA</sequence>
<proteinExistence type="predicted"/>
<evidence type="ECO:0000313" key="2">
    <source>
        <dbReference type="EMBL" id="SDE54565.1"/>
    </source>
</evidence>
<dbReference type="Proteomes" id="UP000198717">
    <property type="component" value="Unassembled WGS sequence"/>
</dbReference>
<dbReference type="AlphaFoldDB" id="A0A511HM18"/>
<name>A0A511HM18_9BACT</name>
<evidence type="ECO:0000313" key="1">
    <source>
        <dbReference type="EMBL" id="GEL74623.1"/>
    </source>
</evidence>
<gene>
    <name evidence="1" type="ORF">MVI01_64070</name>
    <name evidence="2" type="ORF">SAMN04488504_108152</name>
</gene>
<evidence type="ECO:0000313" key="4">
    <source>
        <dbReference type="Proteomes" id="UP000321224"/>
    </source>
</evidence>